<sequence length="173" mass="19679">MTDCGTYASNILVAGTPGVGKSSLCKRIAEKTTFKHLKLGEIIEAQKCYEEWDDDMDCSILDEDKTIETLRNLGITKGGYLLEFHDPSFLPQEWFRLVYVLNCDIKELGKRLDQRGYLEAKVRTNLQSEIFQVVSDNLINEGYHIHLLNNTTMEDMESNVSEVVNAIKSIEPN</sequence>
<keyword evidence="7" id="KW-0963">Cytoplasm</keyword>
<dbReference type="GO" id="GO:0003743">
    <property type="term" value="F:translation initiation factor activity"/>
    <property type="evidence" value="ECO:0007669"/>
    <property type="project" value="UniProtKB-KW"/>
</dbReference>
<dbReference type="GO" id="GO:0005737">
    <property type="term" value="C:cytoplasm"/>
    <property type="evidence" value="ECO:0007669"/>
    <property type="project" value="UniProtKB-SubCell"/>
</dbReference>
<dbReference type="InterPro" id="IPR020618">
    <property type="entry name" value="Adenyl_kinase_AK6"/>
</dbReference>
<comment type="subcellular location">
    <subcellularLocation>
        <location evidence="7">Cytoplasm</location>
    </subcellularLocation>
    <subcellularLocation>
        <location evidence="7">Nucleus</location>
    </subcellularLocation>
</comment>
<comment type="subunit">
    <text evidence="7">Interacts with small ribosomal subunit protein uS11. Not a structural component of 43S pre-ribosomes, but transiently interacts with them by binding to uS11.</text>
</comment>
<dbReference type="Gene3D" id="3.40.50.300">
    <property type="entry name" value="P-loop containing nucleotide triphosphate hydrolases"/>
    <property type="match status" value="1"/>
</dbReference>
<reference evidence="8 9" key="2">
    <citation type="journal article" date="2013" name="PLoS ONE">
        <title>Whole genome mapping and re-organization of the nuclear and mitochondrial genomes of Babesia microti isolates.</title>
        <authorList>
            <person name="Cornillot E."/>
            <person name="Dassouli A."/>
            <person name="Garg A."/>
            <person name="Pachikara N."/>
            <person name="Randazzo S."/>
            <person name="Depoix D."/>
            <person name="Carcy B."/>
            <person name="Delbecq S."/>
            <person name="Frutos R."/>
            <person name="Silva J.C."/>
            <person name="Sutton R."/>
            <person name="Krause P.J."/>
            <person name="Mamoun C.B."/>
        </authorList>
    </citation>
    <scope>NUCLEOTIDE SEQUENCE [LARGE SCALE GENOMIC DNA]</scope>
    <source>
        <strain evidence="8 9">RI</strain>
    </source>
</reference>
<evidence type="ECO:0000256" key="2">
    <source>
        <dbReference type="ARBA" id="ARBA00022552"/>
    </source>
</evidence>
<dbReference type="PANTHER" id="PTHR12595:SF0">
    <property type="entry name" value="ADENYLATE KINASE ISOENZYME 6"/>
    <property type="match status" value="1"/>
</dbReference>
<keyword evidence="8" id="KW-0396">Initiation factor</keyword>
<reference evidence="8 9" key="1">
    <citation type="journal article" date="2012" name="Nucleic Acids Res.">
        <title>Sequencing of the smallest Apicomplexan genome from the human pathogen Babesia microti.</title>
        <authorList>
            <person name="Cornillot E."/>
            <person name="Hadj-Kaddour K."/>
            <person name="Dassouli A."/>
            <person name="Noel B."/>
            <person name="Ranwez V."/>
            <person name="Vacherie B."/>
            <person name="Augagneur Y."/>
            <person name="Bres V."/>
            <person name="Duclos A."/>
            <person name="Randazzo S."/>
            <person name="Carcy B."/>
            <person name="Debierre-Grockiego F."/>
            <person name="Delbecq S."/>
            <person name="Moubri-Menage K."/>
            <person name="Shams-Eldin H."/>
            <person name="Usmani-Brown S."/>
            <person name="Bringaud F."/>
            <person name="Wincker P."/>
            <person name="Vivares C.P."/>
            <person name="Schwarz R.T."/>
            <person name="Schetters T.P."/>
            <person name="Krause P.J."/>
            <person name="Gorenflot A."/>
            <person name="Berry V."/>
            <person name="Barbe V."/>
            <person name="Ben Mamoun C."/>
        </authorList>
    </citation>
    <scope>NUCLEOTIDE SEQUENCE [LARGE SCALE GENOMIC DNA]</scope>
    <source>
        <strain evidence="8 9">RI</strain>
    </source>
</reference>
<dbReference type="KEGG" id="bmic:BMR1_03g01980"/>
<gene>
    <name evidence="8" type="ORF">BMR1_03g01980</name>
</gene>
<keyword evidence="5 7" id="KW-0418">Kinase</keyword>
<name>A0A0K3ARC3_BABMR</name>
<keyword evidence="7" id="KW-0539">Nucleus</keyword>
<dbReference type="RefSeq" id="XP_012649006.1">
    <property type="nucleotide sequence ID" value="XM_012793552.1"/>
</dbReference>
<dbReference type="VEuPathDB" id="PiroplasmaDB:BMR1_03g01980"/>
<dbReference type="OrthoDB" id="10251185at2759"/>
<protein>
    <recommendedName>
        <fullName evidence="7">Adenylate kinase isoenzyme 6 homolog</fullName>
        <shortName evidence="7">AK6</shortName>
        <ecNumber evidence="7">2.7.4.3</ecNumber>
    </recommendedName>
    <alternativeName>
        <fullName evidence="7">Dual activity adenylate kinase/ATPase</fullName>
        <shortName evidence="7">AK/ATPase</shortName>
    </alternativeName>
</protein>
<keyword evidence="1 7" id="KW-0690">Ribosome biogenesis</keyword>
<comment type="similarity">
    <text evidence="7">Belongs to the adenylate kinase family. AK6 subfamily.</text>
</comment>
<evidence type="ECO:0000256" key="1">
    <source>
        <dbReference type="ARBA" id="ARBA00022517"/>
    </source>
</evidence>
<evidence type="ECO:0000313" key="8">
    <source>
        <dbReference type="EMBL" id="CTQ40995.1"/>
    </source>
</evidence>
<dbReference type="InterPro" id="IPR027417">
    <property type="entry name" value="P-loop_NTPase"/>
</dbReference>
<feature type="binding site" evidence="7">
    <location>
        <position position="18"/>
    </location>
    <ligand>
        <name>ATP</name>
        <dbReference type="ChEBI" id="CHEBI:30616"/>
    </ligand>
</feature>
<reference evidence="8 9" key="3">
    <citation type="journal article" date="2016" name="Sci. Rep.">
        <title>Genome-wide diversity and gene expression profiling of Babesia microti isolates identify polymorphic genes that mediate host-pathogen interactions.</title>
        <authorList>
            <person name="Silva J.C."/>
            <person name="Cornillot E."/>
            <person name="McCracken C."/>
            <person name="Usmani-Brown S."/>
            <person name="Dwivedi A."/>
            <person name="Ifeonu O.O."/>
            <person name="Crabtree J."/>
            <person name="Gotia H.T."/>
            <person name="Virji A.Z."/>
            <person name="Reynes C."/>
            <person name="Colinge J."/>
            <person name="Kumar V."/>
            <person name="Lawres L."/>
            <person name="Pazzi J.E."/>
            <person name="Pablo J.V."/>
            <person name="Hung C."/>
            <person name="Brancato J."/>
            <person name="Kumari P."/>
            <person name="Orvis J."/>
            <person name="Tretina K."/>
            <person name="Chibucos M."/>
            <person name="Ott S."/>
            <person name="Sadzewicz L."/>
            <person name="Sengamalay N."/>
            <person name="Shetty A.C."/>
            <person name="Su Q."/>
            <person name="Tallon L."/>
            <person name="Fraser C.M."/>
            <person name="Frutos R."/>
            <person name="Molina D.M."/>
            <person name="Krause P.J."/>
            <person name="Ben Mamoun C."/>
        </authorList>
    </citation>
    <scope>NUCLEOTIDE SEQUENCE [LARGE SCALE GENOMIC DNA]</scope>
    <source>
        <strain evidence="8 9">RI</strain>
    </source>
</reference>
<dbReference type="GO" id="GO:0005524">
    <property type="term" value="F:ATP binding"/>
    <property type="evidence" value="ECO:0007669"/>
    <property type="project" value="UniProtKB-KW"/>
</dbReference>
<evidence type="ECO:0000256" key="5">
    <source>
        <dbReference type="ARBA" id="ARBA00022777"/>
    </source>
</evidence>
<comment type="caution">
    <text evidence="7">Lacks conserved residue(s) required for the propagation of feature annotation.</text>
</comment>
<feature type="region of interest" description="NMPbind" evidence="7">
    <location>
        <begin position="38"/>
        <end position="61"/>
    </location>
</feature>
<keyword evidence="8" id="KW-0648">Protein biosynthesis</keyword>
<feature type="binding site" evidence="7">
    <location>
        <position position="22"/>
    </location>
    <ligand>
        <name>ATP</name>
        <dbReference type="ChEBI" id="CHEBI:30616"/>
    </ligand>
</feature>
<comment type="catalytic activity">
    <reaction evidence="7">
        <text>AMP + ATP = 2 ADP</text>
        <dbReference type="Rhea" id="RHEA:12973"/>
        <dbReference type="ChEBI" id="CHEBI:30616"/>
        <dbReference type="ChEBI" id="CHEBI:456215"/>
        <dbReference type="ChEBI" id="CHEBI:456216"/>
        <dbReference type="EC" id="2.7.4.3"/>
    </reaction>
</comment>
<dbReference type="EC" id="2.7.4.3" evidence="7"/>
<feature type="binding site" evidence="7">
    <location>
        <position position="21"/>
    </location>
    <ligand>
        <name>ATP</name>
        <dbReference type="ChEBI" id="CHEBI:30616"/>
    </ligand>
</feature>
<dbReference type="GO" id="GO:0006364">
    <property type="term" value="P:rRNA processing"/>
    <property type="evidence" value="ECO:0007669"/>
    <property type="project" value="UniProtKB-KW"/>
</dbReference>
<keyword evidence="4 7" id="KW-0547">Nucleotide-binding</keyword>
<dbReference type="GO" id="GO:0042274">
    <property type="term" value="P:ribosomal small subunit biogenesis"/>
    <property type="evidence" value="ECO:0007669"/>
    <property type="project" value="UniProtKB-UniRule"/>
</dbReference>
<evidence type="ECO:0000256" key="7">
    <source>
        <dbReference type="HAMAP-Rule" id="MF_03173"/>
    </source>
</evidence>
<comment type="catalytic activity">
    <reaction evidence="7">
        <text>ATP + H2O = ADP + phosphate + H(+)</text>
        <dbReference type="Rhea" id="RHEA:13065"/>
        <dbReference type="ChEBI" id="CHEBI:15377"/>
        <dbReference type="ChEBI" id="CHEBI:15378"/>
        <dbReference type="ChEBI" id="CHEBI:30616"/>
        <dbReference type="ChEBI" id="CHEBI:43474"/>
        <dbReference type="ChEBI" id="CHEBI:456216"/>
    </reaction>
</comment>
<dbReference type="EMBL" id="LN871598">
    <property type="protein sequence ID" value="CTQ40995.1"/>
    <property type="molecule type" value="Genomic_DNA"/>
</dbReference>
<dbReference type="GO" id="GO:0005634">
    <property type="term" value="C:nucleus"/>
    <property type="evidence" value="ECO:0007669"/>
    <property type="project" value="UniProtKB-SubCell"/>
</dbReference>
<keyword evidence="2 7" id="KW-0698">rRNA processing</keyword>
<dbReference type="PANTHER" id="PTHR12595">
    <property type="entry name" value="POS9-ACTIVATING FACTOR FAP7-RELATED"/>
    <property type="match status" value="1"/>
</dbReference>
<feature type="binding site" evidence="7">
    <location>
        <position position="23"/>
    </location>
    <ligand>
        <name>ATP</name>
        <dbReference type="ChEBI" id="CHEBI:30616"/>
    </ligand>
</feature>
<dbReference type="GO" id="GO:0016887">
    <property type="term" value="F:ATP hydrolysis activity"/>
    <property type="evidence" value="ECO:0007669"/>
    <property type="project" value="UniProtKB-UniRule"/>
</dbReference>
<keyword evidence="3 7" id="KW-0808">Transferase</keyword>
<feature type="binding site" evidence="7">
    <location>
        <position position="115"/>
    </location>
    <ligand>
        <name>ATP</name>
        <dbReference type="ChEBI" id="CHEBI:30616"/>
    </ligand>
</feature>
<dbReference type="HAMAP" id="MF_00039">
    <property type="entry name" value="Adenylate_kinase_AK6"/>
    <property type="match status" value="1"/>
</dbReference>
<dbReference type="Proteomes" id="UP000002899">
    <property type="component" value="Chromosome III"/>
</dbReference>
<evidence type="ECO:0000256" key="4">
    <source>
        <dbReference type="ARBA" id="ARBA00022741"/>
    </source>
</evidence>
<dbReference type="SUPFAM" id="SSF52540">
    <property type="entry name" value="P-loop containing nucleoside triphosphate hydrolases"/>
    <property type="match status" value="1"/>
</dbReference>
<evidence type="ECO:0000256" key="3">
    <source>
        <dbReference type="ARBA" id="ARBA00022679"/>
    </source>
</evidence>
<feature type="binding site" evidence="7">
    <location>
        <position position="20"/>
    </location>
    <ligand>
        <name>ATP</name>
        <dbReference type="ChEBI" id="CHEBI:30616"/>
    </ligand>
</feature>
<keyword evidence="6 7" id="KW-0067">ATP-binding</keyword>
<dbReference type="GeneID" id="24425037"/>
<organism evidence="8 9">
    <name type="scientific">Babesia microti (strain RI)</name>
    <dbReference type="NCBI Taxonomy" id="1133968"/>
    <lineage>
        <taxon>Eukaryota</taxon>
        <taxon>Sar</taxon>
        <taxon>Alveolata</taxon>
        <taxon>Apicomplexa</taxon>
        <taxon>Aconoidasida</taxon>
        <taxon>Piroplasmida</taxon>
        <taxon>Babesiidae</taxon>
        <taxon>Babesia</taxon>
    </lineage>
</organism>
<comment type="function">
    <text evidence="7">Broad-specificity nucleoside monophosphate (NMP) kinase that catalyzes the reversible transfer of the terminal phosphate group between nucleoside triphosphates and monophosphates. Has also ATPase activity. Involved in the late cytoplasmic maturation steps of the 40S ribosomal particles, specifically 18S rRNA maturation. While NMP activity is not required for ribosome maturation, ATPase activity is. Associates transiently with small ribosomal subunit protein uS11. ATP hydrolysis breaks the interaction with uS11. May temporarily remove uS11 from the ribosome to enable a conformational change of the ribosomal RNA that is needed for the final maturation step of the small ribosomal subunit. Its NMP activity may have a role in nuclear energy homeostasis.</text>
</comment>
<proteinExistence type="inferred from homology"/>
<keyword evidence="9" id="KW-1185">Reference proteome</keyword>
<dbReference type="AlphaFoldDB" id="A0A0K3ARC3"/>
<evidence type="ECO:0000313" key="9">
    <source>
        <dbReference type="Proteomes" id="UP000002899"/>
    </source>
</evidence>
<accession>A0A0K3ARC3</accession>
<evidence type="ECO:0000256" key="6">
    <source>
        <dbReference type="ARBA" id="ARBA00022840"/>
    </source>
</evidence>
<dbReference type="Pfam" id="PF13238">
    <property type="entry name" value="AAA_18"/>
    <property type="match status" value="1"/>
</dbReference>
<dbReference type="GO" id="GO:0004017">
    <property type="term" value="F:AMP kinase activity"/>
    <property type="evidence" value="ECO:0007669"/>
    <property type="project" value="UniProtKB-UniRule"/>
</dbReference>
<dbReference type="OMA" id="QCEIFGT"/>
<feature type="region of interest" description="LID" evidence="7">
    <location>
        <begin position="114"/>
        <end position="124"/>
    </location>
</feature>